<feature type="domain" description="HTH arsR-type" evidence="4">
    <location>
        <begin position="247"/>
        <end position="339"/>
    </location>
</feature>
<proteinExistence type="predicted"/>
<dbReference type="PANTHER" id="PTHR33154:SF33">
    <property type="entry name" value="TRANSCRIPTIONAL REPRESSOR SDPR"/>
    <property type="match status" value="1"/>
</dbReference>
<accession>A0ABZ0RUF0</accession>
<dbReference type="EMBL" id="CP137624">
    <property type="protein sequence ID" value="WPK10897.1"/>
    <property type="molecule type" value="Genomic_DNA"/>
</dbReference>
<keyword evidence="1" id="KW-0805">Transcription regulation</keyword>
<dbReference type="NCBIfam" id="NF033788">
    <property type="entry name" value="HTH_metalloreg"/>
    <property type="match status" value="1"/>
</dbReference>
<dbReference type="InterPro" id="IPR001845">
    <property type="entry name" value="HTH_ArsR_DNA-bd_dom"/>
</dbReference>
<dbReference type="InterPro" id="IPR036390">
    <property type="entry name" value="WH_DNA-bd_sf"/>
</dbReference>
<dbReference type="PANTHER" id="PTHR33154">
    <property type="entry name" value="TRANSCRIPTIONAL REGULATOR, ARSR FAMILY"/>
    <property type="match status" value="1"/>
</dbReference>
<organism evidence="5 6">
    <name type="scientific">Lysinibacillus louembei</name>
    <dbReference type="NCBI Taxonomy" id="1470088"/>
    <lineage>
        <taxon>Bacteria</taxon>
        <taxon>Bacillati</taxon>
        <taxon>Bacillota</taxon>
        <taxon>Bacilli</taxon>
        <taxon>Bacillales</taxon>
        <taxon>Bacillaceae</taxon>
        <taxon>Lysinibacillus</taxon>
    </lineage>
</organism>
<dbReference type="InterPro" id="IPR051081">
    <property type="entry name" value="HTH_MetalResp_TranReg"/>
</dbReference>
<keyword evidence="2" id="KW-0238">DNA-binding</keyword>
<evidence type="ECO:0000259" key="4">
    <source>
        <dbReference type="PROSITE" id="PS50987"/>
    </source>
</evidence>
<dbReference type="RefSeq" id="WP_319836026.1">
    <property type="nucleotide sequence ID" value="NZ_CP137624.1"/>
</dbReference>
<evidence type="ECO:0000313" key="5">
    <source>
        <dbReference type="EMBL" id="WPK10897.1"/>
    </source>
</evidence>
<dbReference type="Proteomes" id="UP001322664">
    <property type="component" value="Chromosome"/>
</dbReference>
<name>A0ABZ0RUF0_9BACI</name>
<protein>
    <submittedName>
        <fullName evidence="5">Metalloregulator ArsR/SmtB family transcription factor</fullName>
    </submittedName>
</protein>
<dbReference type="SUPFAM" id="SSF46785">
    <property type="entry name" value="Winged helix' DNA-binding domain"/>
    <property type="match status" value="1"/>
</dbReference>
<dbReference type="CDD" id="cd00090">
    <property type="entry name" value="HTH_ARSR"/>
    <property type="match status" value="1"/>
</dbReference>
<dbReference type="Pfam" id="PF01022">
    <property type="entry name" value="HTH_5"/>
    <property type="match status" value="1"/>
</dbReference>
<dbReference type="InterPro" id="IPR036388">
    <property type="entry name" value="WH-like_DNA-bd_sf"/>
</dbReference>
<evidence type="ECO:0000256" key="1">
    <source>
        <dbReference type="ARBA" id="ARBA00023015"/>
    </source>
</evidence>
<dbReference type="InterPro" id="IPR011991">
    <property type="entry name" value="ArsR-like_HTH"/>
</dbReference>
<evidence type="ECO:0000313" key="6">
    <source>
        <dbReference type="Proteomes" id="UP001322664"/>
    </source>
</evidence>
<evidence type="ECO:0000256" key="2">
    <source>
        <dbReference type="ARBA" id="ARBA00023125"/>
    </source>
</evidence>
<keyword evidence="3" id="KW-0804">Transcription</keyword>
<dbReference type="SMART" id="SM00418">
    <property type="entry name" value="HTH_ARSR"/>
    <property type="match status" value="1"/>
</dbReference>
<reference evidence="5 6" key="1">
    <citation type="submission" date="2023-09" db="EMBL/GenBank/DDBJ databases">
        <authorList>
            <person name="Page C.A."/>
            <person name="Perez-Diaz I.M."/>
        </authorList>
    </citation>
    <scope>NUCLEOTIDE SEQUENCE [LARGE SCALE GENOMIC DNA]</scope>
    <source>
        <strain evidence="5 6">Ll15</strain>
    </source>
</reference>
<dbReference type="PROSITE" id="PS50987">
    <property type="entry name" value="HTH_ARSR_2"/>
    <property type="match status" value="1"/>
</dbReference>
<dbReference type="PRINTS" id="PR00778">
    <property type="entry name" value="HTHARSR"/>
</dbReference>
<keyword evidence="6" id="KW-1185">Reference proteome</keyword>
<dbReference type="Gene3D" id="1.10.10.10">
    <property type="entry name" value="Winged helix-like DNA-binding domain superfamily/Winged helix DNA-binding domain"/>
    <property type="match status" value="1"/>
</dbReference>
<sequence length="339" mass="39246">MGRELELYEQPLEQVIYTSSPVVEGLAIVCAMTTGKENYLTAELPYFQQLFPNHYVIKQFQQFQNEMVYDLFNLLIPIPHLASVEQFVEKLLHMKNDSFLYYLWGEEVEIETIQQLLQEPASIFNVEDIYYWQTAEERQLYVEWLSQLSTFKEAFAELLLDIAQAPEFQTLLTNKAPLVQASIKSLQQLSLEPLALAQYVMGKTFRRVSLYKIYYFIPSYSLSPVRMRIFNDSVCYILYGCANPLSDEREKSEQLAQQLKAIADPNRLLILRMLTTKKEYGAKLAEYLGITTATVSHHLDILKKAKLVTEEKIGTSKYFAVNTTEVTNMLMSLQRFAKA</sequence>
<gene>
    <name evidence="5" type="ORF">R6U77_13515</name>
</gene>
<evidence type="ECO:0000256" key="3">
    <source>
        <dbReference type="ARBA" id="ARBA00023163"/>
    </source>
</evidence>